<dbReference type="InterPro" id="IPR013319">
    <property type="entry name" value="GH11/12"/>
</dbReference>
<evidence type="ECO:0000313" key="4">
    <source>
        <dbReference type="EMBL" id="GAA98962.1"/>
    </source>
</evidence>
<dbReference type="HOGENOM" id="CLU_323916_0_0_1"/>
<dbReference type="EMBL" id="BABT02000165">
    <property type="protein sequence ID" value="GAA98962.1"/>
    <property type="molecule type" value="Genomic_DNA"/>
</dbReference>
<organism evidence="4 5">
    <name type="scientific">Mixia osmundae (strain CBS 9802 / IAM 14324 / JCM 22182 / KY 12970)</name>
    <dbReference type="NCBI Taxonomy" id="764103"/>
    <lineage>
        <taxon>Eukaryota</taxon>
        <taxon>Fungi</taxon>
        <taxon>Dikarya</taxon>
        <taxon>Basidiomycota</taxon>
        <taxon>Pucciniomycotina</taxon>
        <taxon>Mixiomycetes</taxon>
        <taxon>Mixiales</taxon>
        <taxon>Mixiaceae</taxon>
        <taxon>Mixia</taxon>
    </lineage>
</organism>
<keyword evidence="2" id="KW-0326">Glycosidase</keyword>
<dbReference type="AlphaFoldDB" id="G7E802"/>
<gene>
    <name evidence="4" type="primary">Mo05650</name>
    <name evidence="4" type="ORF">E5Q_05650</name>
</gene>
<evidence type="ECO:0000313" key="5">
    <source>
        <dbReference type="Proteomes" id="UP000009131"/>
    </source>
</evidence>
<dbReference type="OrthoDB" id="95118at2759"/>
<keyword evidence="5" id="KW-1185">Reference proteome</keyword>
<reference evidence="4 5" key="2">
    <citation type="journal article" date="2012" name="Open Biol.">
        <title>Characteristics of nucleosomes and linker DNA regions on the genome of the basidiomycete Mixia osmundae revealed by mono- and dinucleosome mapping.</title>
        <authorList>
            <person name="Nishida H."/>
            <person name="Kondo S."/>
            <person name="Matsumoto T."/>
            <person name="Suzuki Y."/>
            <person name="Yoshikawa H."/>
            <person name="Taylor T.D."/>
            <person name="Sugiyama J."/>
        </authorList>
    </citation>
    <scope>NUCLEOTIDE SEQUENCE [LARGE SCALE GENOMIC DNA]</scope>
    <source>
        <strain evidence="5">CBS 9802 / IAM 14324 / JCM 22182 / KY 12970</strain>
    </source>
</reference>
<dbReference type="Gene3D" id="2.60.120.180">
    <property type="match status" value="3"/>
</dbReference>
<comment type="caution">
    <text evidence="4">The sequence shown here is derived from an EMBL/GenBank/DDBJ whole genome shotgun (WGS) entry which is preliminary data.</text>
</comment>
<keyword evidence="2" id="KW-0624">Polysaccharide degradation</keyword>
<dbReference type="Pfam" id="PF01670">
    <property type="entry name" value="Glyco_hydro_12"/>
    <property type="match status" value="3"/>
</dbReference>
<dbReference type="PANTHER" id="PTHR34002">
    <property type="entry name" value="BLR1656 PROTEIN"/>
    <property type="match status" value="1"/>
</dbReference>
<keyword evidence="2" id="KW-0119">Carbohydrate metabolism</keyword>
<comment type="similarity">
    <text evidence="1 2">Belongs to the glycosyl hydrolase 12 (cellulase H) family.</text>
</comment>
<reference evidence="4 5" key="1">
    <citation type="journal article" date="2011" name="J. Gen. Appl. Microbiol.">
        <title>Draft genome sequencing of the enigmatic basidiomycete Mixia osmundae.</title>
        <authorList>
            <person name="Nishida H."/>
            <person name="Nagatsuka Y."/>
            <person name="Sugiyama J."/>
        </authorList>
    </citation>
    <scope>NUCLEOTIDE SEQUENCE [LARGE SCALE GENOMIC DNA]</scope>
    <source>
        <strain evidence="5">CBS 9802 / IAM 14324 / JCM 22182 / KY 12970</strain>
    </source>
</reference>
<dbReference type="InterPro" id="IPR013320">
    <property type="entry name" value="ConA-like_dom_sf"/>
</dbReference>
<dbReference type="PANTHER" id="PTHR34002:SF9">
    <property type="entry name" value="XYLOGLUCAN-SPECIFIC ENDO-BETA-1,4-GLUCANASE A"/>
    <property type="match status" value="1"/>
</dbReference>
<dbReference type="InterPro" id="IPR002594">
    <property type="entry name" value="GH12"/>
</dbReference>
<keyword evidence="3" id="KW-0732">Signal</keyword>
<dbReference type="SUPFAM" id="SSF49899">
    <property type="entry name" value="Concanavalin A-like lectins/glucanases"/>
    <property type="match status" value="3"/>
</dbReference>
<evidence type="ECO:0000256" key="1">
    <source>
        <dbReference type="ARBA" id="ARBA00005519"/>
    </source>
</evidence>
<protein>
    <submittedName>
        <fullName evidence="4">Uncharacterized protein</fullName>
    </submittedName>
</protein>
<evidence type="ECO:0000256" key="3">
    <source>
        <dbReference type="SAM" id="SignalP"/>
    </source>
</evidence>
<name>G7E802_MIXOS</name>
<dbReference type="Proteomes" id="UP000009131">
    <property type="component" value="Unassembled WGS sequence"/>
</dbReference>
<accession>G7E802</accession>
<dbReference type="RefSeq" id="XP_014567119.1">
    <property type="nucleotide sequence ID" value="XM_014711633.1"/>
</dbReference>
<feature type="signal peptide" evidence="3">
    <location>
        <begin position="1"/>
        <end position="16"/>
    </location>
</feature>
<evidence type="ECO:0000256" key="2">
    <source>
        <dbReference type="RuleBase" id="RU361163"/>
    </source>
</evidence>
<dbReference type="InParanoid" id="G7E802"/>
<proteinExistence type="inferred from homology"/>
<dbReference type="GO" id="GO:0008810">
    <property type="term" value="F:cellulase activity"/>
    <property type="evidence" value="ECO:0007669"/>
    <property type="project" value="InterPro"/>
</dbReference>
<feature type="chain" id="PRO_5009955880" evidence="3">
    <location>
        <begin position="17"/>
        <end position="892"/>
    </location>
</feature>
<dbReference type="GO" id="GO:0000272">
    <property type="term" value="P:polysaccharide catabolic process"/>
    <property type="evidence" value="ECO:0007669"/>
    <property type="project" value="UniProtKB-KW"/>
</dbReference>
<sequence>MISIWIALAFAAFAHAQLTPELEGTNGVANGLCQLNYILQSDVFVSTANSSGSQHVQGLDCTSGLLHWHMTFDWANGGVVLAYPNAQISPVGAKLSDLKSVPGIYQYATDATDMVASYVISMWLNTNMNGQTADATSKAELIIILGADGNAAPGGDKVGSFSALSDQWTLYKANGSSYDTITAVSRSVHKNFTGDLLDVLASTVQTLSISDDLYVVSYSAGVSLIGGKGSFDAHFGGDLVTSNSCDYVDASLKTASKLCSTSGNNNGAEVSSAHRPALATTVMLLAFLAVFRQQSNGVTRQLTGSDDIATGLCANHYILASNVIATPTSRDTVQTTQGTGCHDGLLSWQTSFSWVGSALDLKSSPTSSVSAAPARLSSITSIPTVYAFQAPLAVQSVYMLDAWLSSSASSKPGDSSSRIEIVAVLSTGGLGFDFGEQKSTINAYGLSWAVYQYDHPNYTTYNLMSQSTLINVSIDAITLIHGLAGVASFASDLYLSSYGAGAQITWGDDSTLTVQSFGAQVYLGQDCAGISSELRSASLLCEGQSGNITNVSSSDKLAGIGFAAPLDTRTAKRVALIVSGLTVAMLSFFHARKAVVLSIATRALAQGGTTADLTGIAGIANNLCALNYVLSSNTFQNGTATTHGLGCTNGLLSWKTDFDFDTDAVAAYPNSAISDPGAKIADLKSVPVIFKFQPASAAQANYMVTIWLGTNTNGQAGDSSSKYEVAFVFSNSGTTTPAGSKTGTITAMDTNWSVYKSAAKGYDLVTVVSRSRQSSVSGDLLDVIQATVKSLSIDQNLYVVSLGAGAQILTGKGTFQCDAFGADLITGGACSTVDATLKSAAGICGSSGSSNSTASASGKSTSSANVLKAPKTSSLAGAATALALGFVVAYLA</sequence>
<keyword evidence="2" id="KW-0378">Hydrolase</keyword>